<proteinExistence type="predicted"/>
<sequence length="619" mass="70554">MATILYFYLFFVFCFLYCSNTLAYQHCSEKLSREIINKTRSILGTKDSKPLTGFMDRKSSRYVYPLELKKPPPCGSYDANRENIDRFHKTAVQIYRFDPTLTPHLVVELTAVRVETVCKSHWIGRDEKVIVKEVTSTFNKLPEEDLLIFLQLVKGKIESFSLGEENLELLGQELFECPYFVNPGEKMTYALRVRAKSAYWSPSGYMVSPYFLKDCAMTTPSGSCNASTSTLLLWSPLTPRQAPLVPGAIMGGILETTPLSRTNEYCPGARRFLNLRNTFQLSFQVPSIQDWTPETVVSGIPIFVSEEGIFFTFLTHDGQMILRDLCPSWKHQGGSRTLRHTMSHLRFSSEMPLSIQTSTLEDEVSWIRAETEGQLDGLFNRTVRELIDLHFQDCLQLRAITLLSIGLSPLDPKPYISSLLGHDLFEVFQIGSRRFFRTAQPVTDLVFHFENVTGHNIHVTFKRGVDLEQGYFDCRLGFILSEPDLSDSPVESCYLTLHRIGGVDLCSGEVTPSSYESTVSFGDWIPKISPPGFGFSDIDFQNHLEETELSYIGPRNFLKSMGHSLVHEDSLFKTIADYTFVIDKILYWSPYLIILFLCVKIFCCCFGQEVSKSVRSRIY</sequence>
<name>A0A894KH59_9RHAB</name>
<keyword evidence="1" id="KW-0812">Transmembrane</keyword>
<keyword evidence="1" id="KW-1133">Transmembrane helix</keyword>
<reference evidence="2" key="1">
    <citation type="journal article" date="2020" name="bioRxiv">
        <title>Single mosquito metatranscriptomics identifies vectors, emerging pathogens and reservoirs in one assay.</title>
        <authorList>
            <person name="Batson J."/>
            <person name="Dudas G."/>
            <person name="Haas-Stapleton E."/>
            <person name="Kistler A.L."/>
            <person name="Li L.M."/>
            <person name="Logan P."/>
            <person name="Ratnasiri K."/>
            <person name="Retallack H."/>
        </authorList>
    </citation>
    <scope>NUCLEOTIDE SEQUENCE</scope>
    <source>
        <strain evidence="2">CMS002_032a_COAV</strain>
    </source>
</reference>
<keyword evidence="1" id="KW-0472">Membrane</keyword>
<protein>
    <submittedName>
        <fullName evidence="2">Glycoprotein</fullName>
    </submittedName>
</protein>
<evidence type="ECO:0000256" key="1">
    <source>
        <dbReference type="SAM" id="Phobius"/>
    </source>
</evidence>
<organism evidence="2">
    <name type="scientific">Elisy virus</name>
    <dbReference type="NCBI Taxonomy" id="2800914"/>
    <lineage>
        <taxon>Viruses</taxon>
        <taxon>Riboviria</taxon>
        <taxon>Orthornavirae</taxon>
        <taxon>Negarnaviricota</taxon>
        <taxon>Haploviricotina</taxon>
        <taxon>Monjiviricetes</taxon>
        <taxon>Mononegavirales</taxon>
        <taxon>Rhabdoviridae</taxon>
        <taxon>Deltarhabdovirinae</taxon>
        <taxon>Stangrhavirus</taxon>
        <taxon>Stangrhavirus elisy</taxon>
    </lineage>
</organism>
<feature type="transmembrane region" description="Helical" evidence="1">
    <location>
        <begin position="585"/>
        <end position="607"/>
    </location>
</feature>
<evidence type="ECO:0000313" key="2">
    <source>
        <dbReference type="EMBL" id="QRW41818.1"/>
    </source>
</evidence>
<dbReference type="EMBL" id="MW434767">
    <property type="protein sequence ID" value="QRW41818.1"/>
    <property type="molecule type" value="Genomic_RNA"/>
</dbReference>
<accession>A0A894KH59</accession>